<dbReference type="AlphaFoldDB" id="A0A1F5Z495"/>
<evidence type="ECO:0000313" key="3">
    <source>
        <dbReference type="EMBL" id="OGG07278.1"/>
    </source>
</evidence>
<feature type="domain" description="Probable zinc-binding" evidence="1">
    <location>
        <begin position="4"/>
        <end position="50"/>
    </location>
</feature>
<accession>A0A1F5Z495</accession>
<dbReference type="EMBL" id="MFJG01000009">
    <property type="protein sequence ID" value="OGG07278.1"/>
    <property type="molecule type" value="Genomic_DNA"/>
</dbReference>
<feature type="domain" description="CxxC-x17-CxxC" evidence="2">
    <location>
        <begin position="70"/>
        <end position="112"/>
    </location>
</feature>
<evidence type="ECO:0000259" key="1">
    <source>
        <dbReference type="Pfam" id="PF13451"/>
    </source>
</evidence>
<protein>
    <submittedName>
        <fullName evidence="3">Uncharacterized protein</fullName>
    </submittedName>
</protein>
<evidence type="ECO:0000259" key="2">
    <source>
        <dbReference type="Pfam" id="PF23477"/>
    </source>
</evidence>
<dbReference type="Pfam" id="PF13451">
    <property type="entry name" value="zf_Tbcl"/>
    <property type="match status" value="1"/>
</dbReference>
<sequence>MDFQDQTLTCRDCGNSFVWTASEQQFYKDKGFNNSPVRCPACRAAKKAQMQGGFSGGRGGNGGGYSNGPKQMFAAVCSNCGNNCQVPFQPRLDENGKPVKPILCNDCFRSQRNG</sequence>
<dbReference type="Pfam" id="PF23477">
    <property type="entry name" value="zf_Tbcl_2"/>
    <property type="match status" value="1"/>
</dbReference>
<organism evidence="3 4">
    <name type="scientific">Candidatus Gottesmanbacteria bacterium RIFCSPHIGHO2_01_FULL_42_12</name>
    <dbReference type="NCBI Taxonomy" id="1798377"/>
    <lineage>
        <taxon>Bacteria</taxon>
        <taxon>Candidatus Gottesmaniibacteriota</taxon>
    </lineage>
</organism>
<comment type="caution">
    <text evidence="3">The sequence shown here is derived from an EMBL/GenBank/DDBJ whole genome shotgun (WGS) entry which is preliminary data.</text>
</comment>
<reference evidence="3 4" key="1">
    <citation type="journal article" date="2016" name="Nat. Commun.">
        <title>Thousands of microbial genomes shed light on interconnected biogeochemical processes in an aquifer system.</title>
        <authorList>
            <person name="Anantharaman K."/>
            <person name="Brown C.T."/>
            <person name="Hug L.A."/>
            <person name="Sharon I."/>
            <person name="Castelle C.J."/>
            <person name="Probst A.J."/>
            <person name="Thomas B.C."/>
            <person name="Singh A."/>
            <person name="Wilkins M.J."/>
            <person name="Karaoz U."/>
            <person name="Brodie E.L."/>
            <person name="Williams K.H."/>
            <person name="Hubbard S.S."/>
            <person name="Banfield J.F."/>
        </authorList>
    </citation>
    <scope>NUCLEOTIDE SEQUENCE [LARGE SCALE GENOMIC DNA]</scope>
</reference>
<dbReference type="NCBIfam" id="TIGR04272">
    <property type="entry name" value="cxxc_cxxc_Mbark"/>
    <property type="match status" value="1"/>
</dbReference>
<dbReference type="InterPro" id="IPR025306">
    <property type="entry name" value="Zn-bnd_dom_prob"/>
</dbReference>
<evidence type="ECO:0000313" key="4">
    <source>
        <dbReference type="Proteomes" id="UP000178681"/>
    </source>
</evidence>
<proteinExistence type="predicted"/>
<dbReference type="STRING" id="1798377.A2872_01580"/>
<dbReference type="Proteomes" id="UP000178681">
    <property type="component" value="Unassembled WGS sequence"/>
</dbReference>
<gene>
    <name evidence="3" type="ORF">A2872_01580</name>
</gene>
<name>A0A1F5Z495_9BACT</name>
<dbReference type="InterPro" id="IPR026363">
    <property type="entry name" value="CxxC-x17-CxxC_dom"/>
</dbReference>